<dbReference type="SUPFAM" id="SSF52058">
    <property type="entry name" value="L domain-like"/>
    <property type="match status" value="1"/>
</dbReference>
<dbReference type="EnsemblPlants" id="OB11G24780.1">
    <property type="protein sequence ID" value="OB11G24780.1"/>
    <property type="gene ID" value="OB11G24780"/>
</dbReference>
<dbReference type="PANTHER" id="PTHR23155:SF957">
    <property type="entry name" value="OS11G0606800 PROTEIN"/>
    <property type="match status" value="1"/>
</dbReference>
<name>J3N9J2_ORYBR</name>
<evidence type="ECO:0000313" key="6">
    <source>
        <dbReference type="EnsemblPlants" id="OB11G24780.1"/>
    </source>
</evidence>
<sequence>MEQEQLLASLEYLRNNISRKLADAADGGWQLTDARERHCFAFMEMELGAVVTSLRTPSHPHGGVDQDWLQELRRLVRQIERLVLVKHGEAADPPTCQCHALLRKAKRRRSFFRRRTDSYSQIQHEAYGLHLAAERPRGWCERPNTSSDPPPHAAAAAAAGGDRPVGINAAAKRLLRRLMAADTSLRFMAIAGPAGMGKTTLAVELHRRLRRQTKLFECCAVASFSRMREPVRTKLFLHTVVSQIAGLEASSSHNSETNDQLAASIWKHLQYKRYFILIDDISKDSDWGIINDAFPANYCGSRILLTTRSELIASCCVSHYDGDVHMMKPLSDSNSDRLLRTKAFGSMDSYPPDNLKLLYKEILNKCRGIPLFITGMAEWLKHHEQQQREISAVPTEEQVRMLFKQFEQKLSFKYSYKLRPSLYLSMFPQGYVFDKNHFAMKWLLEGLAGISSGLKLDMEQAKMSFTEMVDTNIISPVAENCGLNLDEDELQQWQVNPFIREFLASKAAEKGYVFTSTTLSSAPAPHGDSMNRIARRLALHNDDPWLSALLQQLNPSHTRSLLICGAVDRTAVPLDKFAYLVVLDLQGWANLKDEDLVQICKMFLLTYLSVSRTRVSKLPPQVKELRILNTLDVSHTHIAELPSEVCKLTSLRMLDLRGTKISQVPEQIAMLHFLKTLLVGGDGVVTKIPHMTDLQLSTLATVDLSEYPASFVNALGRQSSLRVLAITWSFHQSTDEAYRKALRSSIEQCKELRSLTIHCAQGCSMEFLGSLSDPPKELEKFKVTTGRFVGVPQWIGGLEHHLAFLQITVCKLEPDGVTILGSLRCLKCLVLGLEFVPEEEIVIGSETFRELERFSLDCPVPWLTFSQGAMPMLNYLQLKICSGPANQAGAAPSGLTKLPRIREVVICYSKWCSDSSSVKMTVRAVRKQLGRHPGQIDLVVNSKEVVTRRHNKRQSGTKNVVHQLMWPRGQ</sequence>
<dbReference type="Proteomes" id="UP000006038">
    <property type="component" value="Chromosome 11"/>
</dbReference>
<dbReference type="GO" id="GO:0098542">
    <property type="term" value="P:defense response to other organism"/>
    <property type="evidence" value="ECO:0007669"/>
    <property type="project" value="TreeGrafter"/>
</dbReference>
<dbReference type="SUPFAM" id="SSF52540">
    <property type="entry name" value="P-loop containing nucleoside triphosphate hydrolases"/>
    <property type="match status" value="1"/>
</dbReference>
<dbReference type="RefSeq" id="XP_006663590.1">
    <property type="nucleotide sequence ID" value="XM_006663527.3"/>
</dbReference>
<dbReference type="KEGG" id="obr:102717019"/>
<accession>J3N9J2</accession>
<proteinExistence type="predicted"/>
<feature type="region of interest" description="Disordered" evidence="3">
    <location>
        <begin position="139"/>
        <end position="161"/>
    </location>
</feature>
<dbReference type="Gene3D" id="3.80.10.10">
    <property type="entry name" value="Ribonuclease Inhibitor"/>
    <property type="match status" value="1"/>
</dbReference>
<feature type="domain" description="Disease resistance R13L4/SHOC-2-like LRR" evidence="5">
    <location>
        <begin position="634"/>
        <end position="934"/>
    </location>
</feature>
<evidence type="ECO:0000259" key="5">
    <source>
        <dbReference type="Pfam" id="PF23598"/>
    </source>
</evidence>
<dbReference type="InterPro" id="IPR055414">
    <property type="entry name" value="LRR_R13L4/SHOC2-like"/>
</dbReference>
<dbReference type="OMA" id="VICYSKW"/>
<dbReference type="eggNOG" id="KOG4658">
    <property type="taxonomic scope" value="Eukaryota"/>
</dbReference>
<organism evidence="6">
    <name type="scientific">Oryza brachyantha</name>
    <name type="common">malo sina</name>
    <dbReference type="NCBI Taxonomy" id="4533"/>
    <lineage>
        <taxon>Eukaryota</taxon>
        <taxon>Viridiplantae</taxon>
        <taxon>Streptophyta</taxon>
        <taxon>Embryophyta</taxon>
        <taxon>Tracheophyta</taxon>
        <taxon>Spermatophyta</taxon>
        <taxon>Magnoliopsida</taxon>
        <taxon>Liliopsida</taxon>
        <taxon>Poales</taxon>
        <taxon>Poaceae</taxon>
        <taxon>BOP clade</taxon>
        <taxon>Oryzoideae</taxon>
        <taxon>Oryzeae</taxon>
        <taxon>Oryzinae</taxon>
        <taxon>Oryza</taxon>
    </lineage>
</organism>
<keyword evidence="2" id="KW-0611">Plant defense</keyword>
<reference evidence="6" key="1">
    <citation type="journal article" date="2013" name="Nat. Commun.">
        <title>Whole-genome sequencing of Oryza brachyantha reveals mechanisms underlying Oryza genome evolution.</title>
        <authorList>
            <person name="Chen J."/>
            <person name="Huang Q."/>
            <person name="Gao D."/>
            <person name="Wang J."/>
            <person name="Lang Y."/>
            <person name="Liu T."/>
            <person name="Li B."/>
            <person name="Bai Z."/>
            <person name="Luis Goicoechea J."/>
            <person name="Liang C."/>
            <person name="Chen C."/>
            <person name="Zhang W."/>
            <person name="Sun S."/>
            <person name="Liao Y."/>
            <person name="Zhang X."/>
            <person name="Yang L."/>
            <person name="Song C."/>
            <person name="Wang M."/>
            <person name="Shi J."/>
            <person name="Liu G."/>
            <person name="Liu J."/>
            <person name="Zhou H."/>
            <person name="Zhou W."/>
            <person name="Yu Q."/>
            <person name="An N."/>
            <person name="Chen Y."/>
            <person name="Cai Q."/>
            <person name="Wang B."/>
            <person name="Liu B."/>
            <person name="Min J."/>
            <person name="Huang Y."/>
            <person name="Wu H."/>
            <person name="Li Z."/>
            <person name="Zhang Y."/>
            <person name="Yin Y."/>
            <person name="Song W."/>
            <person name="Jiang J."/>
            <person name="Jackson S.A."/>
            <person name="Wing R.A."/>
            <person name="Wang J."/>
            <person name="Chen M."/>
        </authorList>
    </citation>
    <scope>NUCLEOTIDE SEQUENCE [LARGE SCALE GENOMIC DNA]</scope>
    <source>
        <strain evidence="6">cv. IRGC 101232</strain>
    </source>
</reference>
<dbReference type="PANTHER" id="PTHR23155">
    <property type="entry name" value="DISEASE RESISTANCE PROTEIN RP"/>
    <property type="match status" value="1"/>
</dbReference>
<dbReference type="Gramene" id="OB11G24780.1">
    <property type="protein sequence ID" value="OB11G24780.1"/>
    <property type="gene ID" value="OB11G24780"/>
</dbReference>
<dbReference type="Gene3D" id="1.10.8.430">
    <property type="entry name" value="Helical domain of apoptotic protease-activating factors"/>
    <property type="match status" value="1"/>
</dbReference>
<dbReference type="HOGENOM" id="CLU_000837_25_0_1"/>
<dbReference type="InterPro" id="IPR027417">
    <property type="entry name" value="P-loop_NTPase"/>
</dbReference>
<dbReference type="InterPro" id="IPR002182">
    <property type="entry name" value="NB-ARC"/>
</dbReference>
<dbReference type="InterPro" id="IPR032675">
    <property type="entry name" value="LRR_dom_sf"/>
</dbReference>
<dbReference type="InterPro" id="IPR044974">
    <property type="entry name" value="Disease_R_plants"/>
</dbReference>
<dbReference type="STRING" id="4533.J3N9J2"/>
<reference evidence="6" key="2">
    <citation type="submission" date="2013-04" db="UniProtKB">
        <authorList>
            <consortium name="EnsemblPlants"/>
        </authorList>
    </citation>
    <scope>IDENTIFICATION</scope>
</reference>
<dbReference type="GeneID" id="102717019"/>
<dbReference type="Pfam" id="PF23598">
    <property type="entry name" value="LRR_14"/>
    <property type="match status" value="1"/>
</dbReference>
<evidence type="ECO:0000256" key="2">
    <source>
        <dbReference type="ARBA" id="ARBA00022821"/>
    </source>
</evidence>
<dbReference type="AlphaFoldDB" id="J3N9J2"/>
<dbReference type="OrthoDB" id="689447at2759"/>
<dbReference type="InterPro" id="IPR042197">
    <property type="entry name" value="Apaf_helical"/>
</dbReference>
<dbReference type="GO" id="GO:0043531">
    <property type="term" value="F:ADP binding"/>
    <property type="evidence" value="ECO:0007669"/>
    <property type="project" value="InterPro"/>
</dbReference>
<keyword evidence="1" id="KW-0677">Repeat</keyword>
<keyword evidence="7" id="KW-1185">Reference proteome</keyword>
<protein>
    <submittedName>
        <fullName evidence="6">Uncharacterized protein</fullName>
    </submittedName>
</protein>
<evidence type="ECO:0000259" key="4">
    <source>
        <dbReference type="Pfam" id="PF00931"/>
    </source>
</evidence>
<dbReference type="Pfam" id="PF00931">
    <property type="entry name" value="NB-ARC"/>
    <property type="match status" value="1"/>
</dbReference>
<dbReference type="PRINTS" id="PR00364">
    <property type="entry name" value="DISEASERSIST"/>
</dbReference>
<evidence type="ECO:0000313" key="7">
    <source>
        <dbReference type="Proteomes" id="UP000006038"/>
    </source>
</evidence>
<feature type="domain" description="NB-ARC" evidence="4">
    <location>
        <begin position="171"/>
        <end position="345"/>
    </location>
</feature>
<gene>
    <name evidence="6" type="primary">LOC102717019</name>
</gene>
<dbReference type="Gene3D" id="3.40.50.300">
    <property type="entry name" value="P-loop containing nucleotide triphosphate hydrolases"/>
    <property type="match status" value="1"/>
</dbReference>
<evidence type="ECO:0000256" key="1">
    <source>
        <dbReference type="ARBA" id="ARBA00022737"/>
    </source>
</evidence>
<evidence type="ECO:0000256" key="3">
    <source>
        <dbReference type="SAM" id="MobiDB-lite"/>
    </source>
</evidence>